<evidence type="ECO:0000256" key="4">
    <source>
        <dbReference type="ARBA" id="ARBA00022475"/>
    </source>
</evidence>
<keyword evidence="15" id="KW-1185">Reference proteome</keyword>
<protein>
    <recommendedName>
        <fullName evidence="10">Type II secretion system protein K</fullName>
    </recommendedName>
</protein>
<sequence length="333" mass="35854">MDSDADRRAARLKPPRRERGIAIITVLLVVALAATLAASVLWRQQVATRDVENQRLTAQTLWSERAAVEWARAVLRAQSATSNVTYLGQPWSAPVSDVQLGDLLPPEAATLNSELAHASISGNVEDAQAKFNVMNLVARRAPGQPWQPNAEGVLAYRRLLAELGLDPALAQQTAAYLVRSLSDSNGSAEWPLQVVSVDDLTRIPGYDDKTIEALTPVLTVLPDLTSVNVNTASEPVLVAAIPTLSRSQAHRLVERRGTAYFVSTGDVAETLAPTSGSTALPDGAMVGVNSGYFIVHCRIHSARLDARIDTLIARYGVGNFSWTAVIWVHRVAA</sequence>
<keyword evidence="6 11" id="KW-0812">Transmembrane</keyword>
<organism evidence="14 15">
    <name type="scientific">Paraburkholderia kururiensis</name>
    <dbReference type="NCBI Taxonomy" id="984307"/>
    <lineage>
        <taxon>Bacteria</taxon>
        <taxon>Pseudomonadati</taxon>
        <taxon>Pseudomonadota</taxon>
        <taxon>Betaproteobacteria</taxon>
        <taxon>Burkholderiales</taxon>
        <taxon>Burkholderiaceae</taxon>
        <taxon>Paraburkholderia</taxon>
    </lineage>
</organism>
<dbReference type="EMBL" id="CP139965">
    <property type="protein sequence ID" value="WQD79953.1"/>
    <property type="molecule type" value="Genomic_DNA"/>
</dbReference>
<dbReference type="Proteomes" id="UP001325479">
    <property type="component" value="Chromosome"/>
</dbReference>
<keyword evidence="8 11" id="KW-1133">Transmembrane helix</keyword>
<evidence type="ECO:0000256" key="9">
    <source>
        <dbReference type="ARBA" id="ARBA00023136"/>
    </source>
</evidence>
<dbReference type="PANTHER" id="PTHR38831">
    <property type="entry name" value="TYPE II SECRETION SYSTEM PROTEIN K"/>
    <property type="match status" value="1"/>
</dbReference>
<dbReference type="SUPFAM" id="SSF158544">
    <property type="entry name" value="GspK insert domain-like"/>
    <property type="match status" value="1"/>
</dbReference>
<dbReference type="PIRSF" id="PIRSF002786">
    <property type="entry name" value="XcpX"/>
    <property type="match status" value="1"/>
</dbReference>
<dbReference type="InterPro" id="IPR045584">
    <property type="entry name" value="Pilin-like"/>
</dbReference>
<keyword evidence="4 10" id="KW-1003">Cell membrane</keyword>
<evidence type="ECO:0000256" key="10">
    <source>
        <dbReference type="PIRNR" id="PIRNR002786"/>
    </source>
</evidence>
<feature type="domain" description="T2SS protein K second SAM-like" evidence="12">
    <location>
        <begin position="227"/>
        <end position="275"/>
    </location>
</feature>
<comment type="subcellular location">
    <subcellularLocation>
        <location evidence="1 10">Cell inner membrane</location>
    </subcellularLocation>
</comment>
<feature type="transmembrane region" description="Helical" evidence="11">
    <location>
        <begin position="21"/>
        <end position="42"/>
    </location>
</feature>
<dbReference type="RefSeq" id="WP_114814912.1">
    <property type="nucleotide sequence ID" value="NZ_CP139965.1"/>
</dbReference>
<evidence type="ECO:0000259" key="13">
    <source>
        <dbReference type="Pfam" id="PF21687"/>
    </source>
</evidence>
<feature type="domain" description="T2SS protein K first SAM-like" evidence="13">
    <location>
        <begin position="129"/>
        <end position="223"/>
    </location>
</feature>
<evidence type="ECO:0000256" key="5">
    <source>
        <dbReference type="ARBA" id="ARBA00022519"/>
    </source>
</evidence>
<evidence type="ECO:0000256" key="7">
    <source>
        <dbReference type="ARBA" id="ARBA00022927"/>
    </source>
</evidence>
<dbReference type="Pfam" id="PF03934">
    <property type="entry name" value="T2SSK"/>
    <property type="match status" value="1"/>
</dbReference>
<evidence type="ECO:0000256" key="8">
    <source>
        <dbReference type="ARBA" id="ARBA00022989"/>
    </source>
</evidence>
<dbReference type="PANTHER" id="PTHR38831:SF1">
    <property type="entry name" value="TYPE II SECRETION SYSTEM PROTEIN K-RELATED"/>
    <property type="match status" value="1"/>
</dbReference>
<dbReference type="SUPFAM" id="SSF54523">
    <property type="entry name" value="Pili subunits"/>
    <property type="match status" value="1"/>
</dbReference>
<dbReference type="InterPro" id="IPR049031">
    <property type="entry name" value="T2SSK_SAM-like_1st"/>
</dbReference>
<evidence type="ECO:0000256" key="11">
    <source>
        <dbReference type="SAM" id="Phobius"/>
    </source>
</evidence>
<keyword evidence="9 10" id="KW-0472">Membrane</keyword>
<name>A0ABZ0WRQ9_9BURK</name>
<evidence type="ECO:0000256" key="1">
    <source>
        <dbReference type="ARBA" id="ARBA00004533"/>
    </source>
</evidence>
<dbReference type="Pfam" id="PF21687">
    <property type="entry name" value="T2SSK_1st"/>
    <property type="match status" value="1"/>
</dbReference>
<dbReference type="NCBIfam" id="NF037980">
    <property type="entry name" value="T2SS_GspK"/>
    <property type="match status" value="1"/>
</dbReference>
<evidence type="ECO:0000256" key="3">
    <source>
        <dbReference type="ARBA" id="ARBA00022448"/>
    </source>
</evidence>
<keyword evidence="5 10" id="KW-0997">Cell inner membrane</keyword>
<dbReference type="InterPro" id="IPR005628">
    <property type="entry name" value="GspK"/>
</dbReference>
<dbReference type="InterPro" id="IPR038072">
    <property type="entry name" value="GspK_central_sf"/>
</dbReference>
<keyword evidence="7" id="KW-0653">Protein transport</keyword>
<dbReference type="InterPro" id="IPR049179">
    <property type="entry name" value="T2SSK_SAM-like_2nd"/>
</dbReference>
<dbReference type="Gene3D" id="3.30.1300.30">
    <property type="entry name" value="GSPII I/J protein-like"/>
    <property type="match status" value="1"/>
</dbReference>
<gene>
    <name evidence="14" type="primary">gspK</name>
    <name evidence="14" type="ORF">U0042_09875</name>
</gene>
<reference evidence="14 15" key="1">
    <citation type="submission" date="2023-12" db="EMBL/GenBank/DDBJ databases">
        <title>Genome sequencing and assembly of bacterial species from a model synthetic community.</title>
        <authorList>
            <person name="Hogle S.L."/>
        </authorList>
    </citation>
    <scope>NUCLEOTIDE SEQUENCE [LARGE SCALE GENOMIC DNA]</scope>
    <source>
        <strain evidence="14 15">HAMBI 2494</strain>
    </source>
</reference>
<evidence type="ECO:0000259" key="12">
    <source>
        <dbReference type="Pfam" id="PF03934"/>
    </source>
</evidence>
<evidence type="ECO:0000313" key="15">
    <source>
        <dbReference type="Proteomes" id="UP001325479"/>
    </source>
</evidence>
<evidence type="ECO:0000313" key="14">
    <source>
        <dbReference type="EMBL" id="WQD79953.1"/>
    </source>
</evidence>
<proteinExistence type="inferred from homology"/>
<evidence type="ECO:0000256" key="6">
    <source>
        <dbReference type="ARBA" id="ARBA00022692"/>
    </source>
</evidence>
<comment type="similarity">
    <text evidence="2 10">Belongs to the GSP K family.</text>
</comment>
<evidence type="ECO:0000256" key="2">
    <source>
        <dbReference type="ARBA" id="ARBA00007246"/>
    </source>
</evidence>
<accession>A0ABZ0WRQ9</accession>
<keyword evidence="3 10" id="KW-0813">Transport</keyword>